<accession>A8MDN8</accession>
<dbReference type="AlphaFoldDB" id="A8MDN8"/>
<sequence>MDSEIKDILLIIVGVAIIAIVLIASYKLANLVEVSITWFSNITGINIPANVNFLNPAISTFTLAGEVFIVVGSIIVGSGIIRIYSS</sequence>
<dbReference type="GeneID" id="5710410"/>
<keyword evidence="1" id="KW-0472">Membrane</keyword>
<dbReference type="KEGG" id="cma:Cmaq_1065"/>
<dbReference type="HOGENOM" id="CLU_2490260_0_0_2"/>
<gene>
    <name evidence="2" type="ordered locus">Cmaq_1065</name>
</gene>
<feature type="transmembrane region" description="Helical" evidence="1">
    <location>
        <begin position="7"/>
        <end position="29"/>
    </location>
</feature>
<evidence type="ECO:0000256" key="1">
    <source>
        <dbReference type="SAM" id="Phobius"/>
    </source>
</evidence>
<keyword evidence="1" id="KW-0812">Transmembrane</keyword>
<evidence type="ECO:0000313" key="2">
    <source>
        <dbReference type="EMBL" id="ABW01894.1"/>
    </source>
</evidence>
<dbReference type="RefSeq" id="WP_012186113.1">
    <property type="nucleotide sequence ID" value="NC_009954.1"/>
</dbReference>
<organism evidence="2 3">
    <name type="scientific">Caldivirga maquilingensis (strain ATCC 700844 / DSM 13496 / JCM 10307 / IC-167)</name>
    <dbReference type="NCBI Taxonomy" id="397948"/>
    <lineage>
        <taxon>Archaea</taxon>
        <taxon>Thermoproteota</taxon>
        <taxon>Thermoprotei</taxon>
        <taxon>Thermoproteales</taxon>
        <taxon>Thermoproteaceae</taxon>
        <taxon>Caldivirga</taxon>
    </lineage>
</organism>
<keyword evidence="3" id="KW-1185">Reference proteome</keyword>
<feature type="transmembrane region" description="Helical" evidence="1">
    <location>
        <begin position="61"/>
        <end position="84"/>
    </location>
</feature>
<dbReference type="Proteomes" id="UP000001137">
    <property type="component" value="Chromosome"/>
</dbReference>
<name>A8MDN8_CALMQ</name>
<proteinExistence type="predicted"/>
<reference evidence="2 3" key="1">
    <citation type="submission" date="2007-10" db="EMBL/GenBank/DDBJ databases">
        <title>Complete sequence of Caldivirga maquilingensis IC-167.</title>
        <authorList>
            <consortium name="US DOE Joint Genome Institute"/>
            <person name="Copeland A."/>
            <person name="Lucas S."/>
            <person name="Lapidus A."/>
            <person name="Barry K."/>
            <person name="Glavina del Rio T."/>
            <person name="Dalin E."/>
            <person name="Tice H."/>
            <person name="Pitluck S."/>
            <person name="Saunders E."/>
            <person name="Brettin T."/>
            <person name="Bruce D."/>
            <person name="Detter J.C."/>
            <person name="Han C."/>
            <person name="Schmutz J."/>
            <person name="Larimer F."/>
            <person name="Land M."/>
            <person name="Hauser L."/>
            <person name="Kyrpides N."/>
            <person name="Ivanova N."/>
            <person name="Biddle J.F."/>
            <person name="Zhang Z."/>
            <person name="Fitz-Gibbon S.T."/>
            <person name="Lowe T.M."/>
            <person name="Saltikov C."/>
            <person name="House C.H."/>
            <person name="Richardson P."/>
        </authorList>
    </citation>
    <scope>NUCLEOTIDE SEQUENCE [LARGE SCALE GENOMIC DNA]</scope>
    <source>
        <strain evidence="3">ATCC 700844 / DSM 13496 / JCM 10307 / IC-167</strain>
    </source>
</reference>
<evidence type="ECO:0000313" key="3">
    <source>
        <dbReference type="Proteomes" id="UP000001137"/>
    </source>
</evidence>
<dbReference type="EMBL" id="CP000852">
    <property type="protein sequence ID" value="ABW01894.1"/>
    <property type="molecule type" value="Genomic_DNA"/>
</dbReference>
<keyword evidence="1" id="KW-1133">Transmembrane helix</keyword>
<protein>
    <submittedName>
        <fullName evidence="2">Uncharacterized protein</fullName>
    </submittedName>
</protein>